<accession>A0AAD2KP35</accession>
<feature type="domain" description="Glycosyltransferase 2-like" evidence="4">
    <location>
        <begin position="91"/>
        <end position="162"/>
    </location>
</feature>
<dbReference type="RefSeq" id="WP_061386099.1">
    <property type="nucleotide sequence ID" value="NZ_FFEF01000022.1"/>
</dbReference>
<name>A0AAD2KP35_NEIME</name>
<proteinExistence type="predicted"/>
<dbReference type="InterPro" id="IPR001173">
    <property type="entry name" value="Glyco_trans_2-like"/>
</dbReference>
<evidence type="ECO:0000313" key="6">
    <source>
        <dbReference type="Proteomes" id="UP000069876"/>
    </source>
</evidence>
<dbReference type="GO" id="GO:0016758">
    <property type="term" value="F:hexosyltransferase activity"/>
    <property type="evidence" value="ECO:0007669"/>
    <property type="project" value="UniProtKB-ARBA"/>
</dbReference>
<feature type="domain" description="Glycosyltransferase 2-like" evidence="4">
    <location>
        <begin position="4"/>
        <end position="54"/>
    </location>
</feature>
<organism evidence="5 6">
    <name type="scientific">Neisseria meningitidis</name>
    <dbReference type="NCBI Taxonomy" id="487"/>
    <lineage>
        <taxon>Bacteria</taxon>
        <taxon>Pseudomonadati</taxon>
        <taxon>Pseudomonadota</taxon>
        <taxon>Betaproteobacteria</taxon>
        <taxon>Neisseriales</taxon>
        <taxon>Neisseriaceae</taxon>
        <taxon>Neisseria</taxon>
    </lineage>
</organism>
<dbReference type="EC" id="2.4.-.-" evidence="5"/>
<sequence length="356" mass="41374">MDLSIVVPIYNVESYLEACLNSIEPILSNENVELILVNDGSKDGSEDICYKYIDKTTNNKQQTTNNKQQTTNNKQQTTNNKQQTTNNTRYRTPNIKYIYQDNQGTAEARNTGIKNSNGKYIVFIDSDDFINCQVLLDFLSKDDIDMPDVVFLNAVKYDKGSVSHFGEDYQPEKILKQSKVEVLKGLCRFRKFPGSACNKIIKRELIIKEKLFFEKEVYAEDIEWSMRLFNAATTFSYLDGCYYYYRQGRKDSKTGTVSEKSIKSLLYILEKNAEMEFNRDISSYLYSFLSYEYLVLLFIMTSKNIECDADIKRRAYHLRFMLLKSNKLIYKMIFPIITLLGVDITGRILKVIRGNV</sequence>
<dbReference type="InterPro" id="IPR029044">
    <property type="entry name" value="Nucleotide-diphossugar_trans"/>
</dbReference>
<keyword evidence="2 5" id="KW-0808">Transferase</keyword>
<evidence type="ECO:0000313" key="5">
    <source>
        <dbReference type="EMBL" id="CWU23384.1"/>
    </source>
</evidence>
<keyword evidence="1 5" id="KW-0328">Glycosyltransferase</keyword>
<evidence type="ECO:0000256" key="3">
    <source>
        <dbReference type="SAM" id="MobiDB-lite"/>
    </source>
</evidence>
<dbReference type="Proteomes" id="UP000069876">
    <property type="component" value="Unassembled WGS sequence"/>
</dbReference>
<evidence type="ECO:0000256" key="2">
    <source>
        <dbReference type="ARBA" id="ARBA00022679"/>
    </source>
</evidence>
<dbReference type="Gene3D" id="3.90.550.10">
    <property type="entry name" value="Spore Coat Polysaccharide Biosynthesis Protein SpsA, Chain A"/>
    <property type="match status" value="1"/>
</dbReference>
<dbReference type="SUPFAM" id="SSF53448">
    <property type="entry name" value="Nucleotide-diphospho-sugar transferases"/>
    <property type="match status" value="1"/>
</dbReference>
<comment type="caution">
    <text evidence="5">The sequence shown here is derived from an EMBL/GenBank/DDBJ whole genome shotgun (WGS) entry which is preliminary data.</text>
</comment>
<dbReference type="EMBL" id="FFEF01000022">
    <property type="protein sequence ID" value="CWU23384.1"/>
    <property type="molecule type" value="Genomic_DNA"/>
</dbReference>
<dbReference type="CDD" id="cd00761">
    <property type="entry name" value="Glyco_tranf_GTA_type"/>
    <property type="match status" value="1"/>
</dbReference>
<feature type="compositionally biased region" description="Low complexity" evidence="3">
    <location>
        <begin position="60"/>
        <end position="88"/>
    </location>
</feature>
<feature type="region of interest" description="Disordered" evidence="3">
    <location>
        <begin position="60"/>
        <end position="92"/>
    </location>
</feature>
<protein>
    <submittedName>
        <fullName evidence="5">Glycosyltransferase PglE</fullName>
        <ecNumber evidence="5">2.4.-.-</ecNumber>
    </submittedName>
</protein>
<evidence type="ECO:0000256" key="1">
    <source>
        <dbReference type="ARBA" id="ARBA00022676"/>
    </source>
</evidence>
<dbReference type="Pfam" id="PF00535">
    <property type="entry name" value="Glycos_transf_2"/>
    <property type="match status" value="2"/>
</dbReference>
<gene>
    <name evidence="5" type="ORF">ERS514851_01627</name>
</gene>
<dbReference type="PANTHER" id="PTHR22916">
    <property type="entry name" value="GLYCOSYLTRANSFERASE"/>
    <property type="match status" value="1"/>
</dbReference>
<dbReference type="PANTHER" id="PTHR22916:SF51">
    <property type="entry name" value="GLYCOSYLTRANSFERASE EPSH-RELATED"/>
    <property type="match status" value="1"/>
</dbReference>
<evidence type="ECO:0000259" key="4">
    <source>
        <dbReference type="Pfam" id="PF00535"/>
    </source>
</evidence>
<dbReference type="AlphaFoldDB" id="A0AAD2KP35"/>
<reference evidence="5 6" key="1">
    <citation type="submission" date="2016-02" db="EMBL/GenBank/DDBJ databases">
        <authorList>
            <consortium name="Pathogen Informatics"/>
        </authorList>
    </citation>
    <scope>NUCLEOTIDE SEQUENCE [LARGE SCALE GENOMIC DNA]</scope>
    <source>
        <strain evidence="5 6">2842STDY5881531</strain>
    </source>
</reference>